<evidence type="ECO:0000256" key="1">
    <source>
        <dbReference type="SAM" id="MobiDB-lite"/>
    </source>
</evidence>
<dbReference type="PANTHER" id="PTHR22443">
    <property type="entry name" value="NON-SPECIFIC LETHAL 1, ISOFORM M"/>
    <property type="match status" value="1"/>
</dbReference>
<reference evidence="2" key="2">
    <citation type="submission" date="2025-08" db="UniProtKB">
        <authorList>
            <consortium name="Ensembl"/>
        </authorList>
    </citation>
    <scope>IDENTIFICATION</scope>
</reference>
<reference evidence="2" key="3">
    <citation type="submission" date="2025-09" db="UniProtKB">
        <authorList>
            <consortium name="Ensembl"/>
        </authorList>
    </citation>
    <scope>IDENTIFICATION</scope>
</reference>
<organism evidence="2 3">
    <name type="scientific">Salarias fasciatus</name>
    <name type="common">Jewelled blenny</name>
    <name type="synonym">Blennius fasciatus</name>
    <dbReference type="NCBI Taxonomy" id="181472"/>
    <lineage>
        <taxon>Eukaryota</taxon>
        <taxon>Metazoa</taxon>
        <taxon>Chordata</taxon>
        <taxon>Craniata</taxon>
        <taxon>Vertebrata</taxon>
        <taxon>Euteleostomi</taxon>
        <taxon>Actinopterygii</taxon>
        <taxon>Neopterygii</taxon>
        <taxon>Teleostei</taxon>
        <taxon>Neoteleostei</taxon>
        <taxon>Acanthomorphata</taxon>
        <taxon>Ovalentaria</taxon>
        <taxon>Blenniimorphae</taxon>
        <taxon>Blenniiformes</taxon>
        <taxon>Blennioidei</taxon>
        <taxon>Blenniidae</taxon>
        <taxon>Salariinae</taxon>
        <taxon>Salarias</taxon>
    </lineage>
</organism>
<dbReference type="Proteomes" id="UP000472267">
    <property type="component" value="Chromosome 16"/>
</dbReference>
<keyword evidence="3" id="KW-1185">Reference proteome</keyword>
<evidence type="ECO:0000313" key="3">
    <source>
        <dbReference type="Proteomes" id="UP000472267"/>
    </source>
</evidence>
<accession>A0A672GYC3</accession>
<dbReference type="Ensembl" id="ENSSFAT00005022952.1">
    <property type="protein sequence ID" value="ENSSFAP00005022025.1"/>
    <property type="gene ID" value="ENSSFAG00005011471.1"/>
</dbReference>
<reference evidence="2" key="1">
    <citation type="submission" date="2019-06" db="EMBL/GenBank/DDBJ databases">
        <authorList>
            <consortium name="Wellcome Sanger Institute Data Sharing"/>
        </authorList>
    </citation>
    <scope>NUCLEOTIDE SEQUENCE [LARGE SCALE GENOMIC DNA]</scope>
</reference>
<evidence type="ECO:0000313" key="2">
    <source>
        <dbReference type="Ensembl" id="ENSSFAP00005022025.1"/>
    </source>
</evidence>
<sequence>MAPALTKILKNGHGIHLSSPPASVRMDSDRRTMCFIEPAPRATSTEDGDIQKVLLNISSFQFLESCSPSSLLDVSVNPVFSPCRKASASQCETDSLLSPGSFAELFSFNQDQRDFQALCSAFPGVPGMFLAPSPQHNGQEACVQHGQSAAPACRPDGGDVHYSSLTFSSVCPSYSHGEIKSQGCGALFATPAALTQVKQVTGAGCPPSASLRPCVGWATLDRPACKAGLQDALEEQLSRQAGLQDRAGKLQRRLQGLLGEQAVRHCSQQLEGLKRNPQHGKVFLDGSAPADPDVLPPQAATKSPFYWERSSKHLDFFAEVGEFSQCSQLMLRDLQTALDSEATASSSSDEEPEEHHGRTSPTISRCEKQWLEERAELGSRWSWLHLHLAELERRIQQLIGVHRRIRSSKGGVVLADSQPLTDQQIQQTLMKEITGLSCTGSDADIEACSPTRLLHNIERQSAHLNQIVNSLMPNFSPLSKQPTSWKGKRTSGQRGDVLLPESSKRRRLTNRRLFKADVSCVCARTRPLVSYHKPKLFTLTPLSSSSLLDSINSTSTLSSCLLSSSCSCCSLCDPVVLCSDLDCSTSRIPSSSTSRATETSMCHCSQRVRGMQGQFVLDIKSSRSAKYKRHSSTPLLHGKILSHSCSDLLSGIVINK</sequence>
<dbReference type="PANTHER" id="PTHR22443:SF16">
    <property type="entry name" value="KAT8 REGULATORY NSL COMPLEX SUBUNIT 1-LIKE PROTEIN"/>
    <property type="match status" value="1"/>
</dbReference>
<dbReference type="AlphaFoldDB" id="A0A672GYC3"/>
<proteinExistence type="predicted"/>
<dbReference type="GO" id="GO:0044545">
    <property type="term" value="C:NSL complex"/>
    <property type="evidence" value="ECO:0007669"/>
    <property type="project" value="TreeGrafter"/>
</dbReference>
<name>A0A672GYC3_SALFA</name>
<dbReference type="GO" id="GO:0035035">
    <property type="term" value="F:histone acetyltransferase binding"/>
    <property type="evidence" value="ECO:0007669"/>
    <property type="project" value="TreeGrafter"/>
</dbReference>
<evidence type="ECO:0008006" key="4">
    <source>
        <dbReference type="Google" id="ProtNLM"/>
    </source>
</evidence>
<dbReference type="InParanoid" id="A0A672GYC3"/>
<dbReference type="InterPro" id="IPR026180">
    <property type="entry name" value="NSL1"/>
</dbReference>
<feature type="region of interest" description="Disordered" evidence="1">
    <location>
        <begin position="340"/>
        <end position="364"/>
    </location>
</feature>
<protein>
    <recommendedName>
        <fullName evidence="4">KAT8 regulatory NSL complex subunit 1-like</fullName>
    </recommendedName>
</protein>